<dbReference type="PANTHER" id="PTHR43280:SF32">
    <property type="entry name" value="TRANSCRIPTIONAL REGULATORY PROTEIN"/>
    <property type="match status" value="1"/>
</dbReference>
<dbReference type="InterPro" id="IPR037923">
    <property type="entry name" value="HTH-like"/>
</dbReference>
<dbReference type="RefSeq" id="WP_144848378.1">
    <property type="nucleotide sequence ID" value="NZ_VMRJ01000003.1"/>
</dbReference>
<reference evidence="5 6" key="1">
    <citation type="submission" date="2019-07" db="EMBL/GenBank/DDBJ databases">
        <title>Hymenobacter sp. straun FUR1 Genome sequencing and assembly.</title>
        <authorList>
            <person name="Chhetri G."/>
        </authorList>
    </citation>
    <scope>NUCLEOTIDE SEQUENCE [LARGE SCALE GENOMIC DNA]</scope>
    <source>
        <strain evidence="5 6">Fur1</strain>
    </source>
</reference>
<organism evidence="5 6">
    <name type="scientific">Hymenobacter setariae</name>
    <dbReference type="NCBI Taxonomy" id="2594794"/>
    <lineage>
        <taxon>Bacteria</taxon>
        <taxon>Pseudomonadati</taxon>
        <taxon>Bacteroidota</taxon>
        <taxon>Cytophagia</taxon>
        <taxon>Cytophagales</taxon>
        <taxon>Hymenobacteraceae</taxon>
        <taxon>Hymenobacter</taxon>
    </lineage>
</organism>
<dbReference type="Proteomes" id="UP000317624">
    <property type="component" value="Unassembled WGS sequence"/>
</dbReference>
<protein>
    <submittedName>
        <fullName evidence="5">Helix-turn-helix domain-containing protein</fullName>
    </submittedName>
</protein>
<keyword evidence="3" id="KW-0804">Transcription</keyword>
<dbReference type="Pfam" id="PF12833">
    <property type="entry name" value="HTH_18"/>
    <property type="match status" value="1"/>
</dbReference>
<dbReference type="SMART" id="SM00342">
    <property type="entry name" value="HTH_ARAC"/>
    <property type="match status" value="1"/>
</dbReference>
<gene>
    <name evidence="5" type="ORF">FNT36_13315</name>
</gene>
<dbReference type="SUPFAM" id="SSF51215">
    <property type="entry name" value="Regulatory protein AraC"/>
    <property type="match status" value="1"/>
</dbReference>
<dbReference type="PROSITE" id="PS01124">
    <property type="entry name" value="HTH_ARAC_FAMILY_2"/>
    <property type="match status" value="1"/>
</dbReference>
<name>A0A558BVA8_9BACT</name>
<evidence type="ECO:0000313" key="6">
    <source>
        <dbReference type="Proteomes" id="UP000317624"/>
    </source>
</evidence>
<evidence type="ECO:0000259" key="4">
    <source>
        <dbReference type="PROSITE" id="PS01124"/>
    </source>
</evidence>
<keyword evidence="1" id="KW-0805">Transcription regulation</keyword>
<comment type="caution">
    <text evidence="5">The sequence shown here is derived from an EMBL/GenBank/DDBJ whole genome shotgun (WGS) entry which is preliminary data.</text>
</comment>
<evidence type="ECO:0000256" key="1">
    <source>
        <dbReference type="ARBA" id="ARBA00023015"/>
    </source>
</evidence>
<dbReference type="InterPro" id="IPR009057">
    <property type="entry name" value="Homeodomain-like_sf"/>
</dbReference>
<keyword evidence="2" id="KW-0238">DNA-binding</keyword>
<dbReference type="SUPFAM" id="SSF46689">
    <property type="entry name" value="Homeodomain-like"/>
    <property type="match status" value="1"/>
</dbReference>
<dbReference type="PANTHER" id="PTHR43280">
    <property type="entry name" value="ARAC-FAMILY TRANSCRIPTIONAL REGULATOR"/>
    <property type="match status" value="1"/>
</dbReference>
<dbReference type="GO" id="GO:0003700">
    <property type="term" value="F:DNA-binding transcription factor activity"/>
    <property type="evidence" value="ECO:0007669"/>
    <property type="project" value="InterPro"/>
</dbReference>
<dbReference type="Gene3D" id="1.10.10.60">
    <property type="entry name" value="Homeodomain-like"/>
    <property type="match status" value="1"/>
</dbReference>
<proteinExistence type="predicted"/>
<evidence type="ECO:0000256" key="3">
    <source>
        <dbReference type="ARBA" id="ARBA00023163"/>
    </source>
</evidence>
<keyword evidence="6" id="KW-1185">Reference proteome</keyword>
<dbReference type="PRINTS" id="PR00032">
    <property type="entry name" value="HTHARAC"/>
</dbReference>
<dbReference type="EMBL" id="VMRJ01000003">
    <property type="protein sequence ID" value="TVT40454.1"/>
    <property type="molecule type" value="Genomic_DNA"/>
</dbReference>
<dbReference type="InterPro" id="IPR020449">
    <property type="entry name" value="Tscrpt_reg_AraC-type_HTH"/>
</dbReference>
<dbReference type="InterPro" id="IPR018060">
    <property type="entry name" value="HTH_AraC"/>
</dbReference>
<dbReference type="GO" id="GO:0043565">
    <property type="term" value="F:sequence-specific DNA binding"/>
    <property type="evidence" value="ECO:0007669"/>
    <property type="project" value="InterPro"/>
</dbReference>
<dbReference type="OrthoDB" id="9799345at2"/>
<evidence type="ECO:0000313" key="5">
    <source>
        <dbReference type="EMBL" id="TVT40454.1"/>
    </source>
</evidence>
<evidence type="ECO:0000256" key="2">
    <source>
        <dbReference type="ARBA" id="ARBA00023125"/>
    </source>
</evidence>
<accession>A0A558BVA8</accession>
<feature type="domain" description="HTH araC/xylS-type" evidence="4">
    <location>
        <begin position="183"/>
        <end position="285"/>
    </location>
</feature>
<sequence>MQTLTSRPPVPVHPFKGNGPETFTMARSEGGTVIEADMLLPHRKAYYLLVFVRQNHGRHWADLTPYEHRPNTVYFSEPGQILVKEEPTPFWGTHLEFTPEFVAQHAELRTLPIVQNPHHGHELRLTAAEADTVEALLAQLEAEYQRPGEWQQRMLGAYLTVLLTFLSRLYTAQYAEAEPTPDQRLLRAYQAKVEECFREVHEVSAYATQLHISAGHLSEVIKAQTGRPAIKHLHERLVLEARRLLLHTQQPLKEIAYDLGFQDASYFTRFFKREAGTTPAEYRTNIRKMYQ</sequence>
<dbReference type="AlphaFoldDB" id="A0A558BVA8"/>